<dbReference type="EC" id="4.2.1.51" evidence="2"/>
<dbReference type="SUPFAM" id="SSF55021">
    <property type="entry name" value="ACT-like"/>
    <property type="match status" value="1"/>
</dbReference>
<dbReference type="Gene3D" id="3.40.190.10">
    <property type="entry name" value="Periplasmic binding protein-like II"/>
    <property type="match status" value="2"/>
</dbReference>
<comment type="catalytic activity">
    <reaction evidence="7">
        <text>prephenate + H(+) = 3-phenylpyruvate + CO2 + H2O</text>
        <dbReference type="Rhea" id="RHEA:21648"/>
        <dbReference type="ChEBI" id="CHEBI:15377"/>
        <dbReference type="ChEBI" id="CHEBI:15378"/>
        <dbReference type="ChEBI" id="CHEBI:16526"/>
        <dbReference type="ChEBI" id="CHEBI:18005"/>
        <dbReference type="ChEBI" id="CHEBI:29934"/>
        <dbReference type="EC" id="4.2.1.51"/>
    </reaction>
</comment>
<proteinExistence type="predicted"/>
<dbReference type="SUPFAM" id="SSF53850">
    <property type="entry name" value="Periplasmic binding protein-like II"/>
    <property type="match status" value="2"/>
</dbReference>
<feature type="domain" description="ACT" evidence="10">
    <location>
        <begin position="253"/>
        <end position="331"/>
    </location>
</feature>
<dbReference type="PIRSF" id="PIRSF001500">
    <property type="entry name" value="Chor_mut_pdt_Ppr"/>
    <property type="match status" value="1"/>
</dbReference>
<dbReference type="GO" id="GO:0004664">
    <property type="term" value="F:prephenate dehydratase activity"/>
    <property type="evidence" value="ECO:0007669"/>
    <property type="project" value="UniProtKB-EC"/>
</dbReference>
<keyword evidence="3" id="KW-0028">Amino-acid biosynthesis</keyword>
<dbReference type="InterPro" id="IPR002912">
    <property type="entry name" value="ACT_dom"/>
</dbReference>
<evidence type="ECO:0000313" key="11">
    <source>
        <dbReference type="EMBL" id="KAK0328932.1"/>
    </source>
</evidence>
<evidence type="ECO:0000256" key="8">
    <source>
        <dbReference type="SAM" id="MobiDB-lite"/>
    </source>
</evidence>
<protein>
    <recommendedName>
        <fullName evidence="2">prephenate dehydratase</fullName>
        <ecNumber evidence="2">4.2.1.51</ecNumber>
    </recommendedName>
</protein>
<evidence type="ECO:0000256" key="1">
    <source>
        <dbReference type="ARBA" id="ARBA00004741"/>
    </source>
</evidence>
<feature type="compositionally biased region" description="Low complexity" evidence="8">
    <location>
        <begin position="228"/>
        <end position="237"/>
    </location>
</feature>
<dbReference type="FunFam" id="3.40.190.10:FF:000034">
    <property type="entry name" value="Chorismate mutase/prephenate dehydratase"/>
    <property type="match status" value="1"/>
</dbReference>
<dbReference type="GO" id="GO:0009094">
    <property type="term" value="P:L-phenylalanine biosynthetic process"/>
    <property type="evidence" value="ECO:0007669"/>
    <property type="project" value="UniProtKB-KW"/>
</dbReference>
<evidence type="ECO:0000256" key="2">
    <source>
        <dbReference type="ARBA" id="ARBA00013147"/>
    </source>
</evidence>
<feature type="domain" description="Prephenate dehydratase" evidence="9">
    <location>
        <begin position="6"/>
        <end position="221"/>
    </location>
</feature>
<evidence type="ECO:0000256" key="7">
    <source>
        <dbReference type="ARBA" id="ARBA00047848"/>
    </source>
</evidence>
<dbReference type="AlphaFoldDB" id="A0AAN6G2V8"/>
<evidence type="ECO:0000256" key="4">
    <source>
        <dbReference type="ARBA" id="ARBA00023141"/>
    </source>
</evidence>
<dbReference type="EMBL" id="JASUXU010000001">
    <property type="protein sequence ID" value="KAK0328932.1"/>
    <property type="molecule type" value="Genomic_DNA"/>
</dbReference>
<evidence type="ECO:0000256" key="6">
    <source>
        <dbReference type="ARBA" id="ARBA00023239"/>
    </source>
</evidence>
<evidence type="ECO:0000259" key="10">
    <source>
        <dbReference type="PROSITE" id="PS51671"/>
    </source>
</evidence>
<keyword evidence="5" id="KW-0584">Phenylalanine biosynthesis</keyword>
<dbReference type="PANTHER" id="PTHR21022:SF19">
    <property type="entry name" value="PREPHENATE DEHYDRATASE-RELATED"/>
    <property type="match status" value="1"/>
</dbReference>
<comment type="pathway">
    <text evidence="1">Amino-acid biosynthesis; L-phenylalanine biosynthesis; phenylpyruvate from prephenate: step 1/1.</text>
</comment>
<gene>
    <name evidence="11" type="primary">PHA2_1</name>
    <name evidence="11" type="ORF">LTR82_000865</name>
</gene>
<accession>A0AAN6G2V8</accession>
<dbReference type="GO" id="GO:0005737">
    <property type="term" value="C:cytoplasm"/>
    <property type="evidence" value="ECO:0007669"/>
    <property type="project" value="TreeGrafter"/>
</dbReference>
<dbReference type="PROSITE" id="PS51171">
    <property type="entry name" value="PREPHENATE_DEHYDR_3"/>
    <property type="match status" value="1"/>
</dbReference>
<dbReference type="PANTHER" id="PTHR21022">
    <property type="entry name" value="PREPHENATE DEHYDRATASE P PROTEIN"/>
    <property type="match status" value="1"/>
</dbReference>
<sequence length="338" mass="36564">MAGKEEVAFLGPIASYTHQAALSHFPSPHYTIVPQTTIADVFAAVQSGAVSQGVVPFENSSNGSVIFTLDLFADLAGRNPDILVCGEVYLGVHHCLLGRSKAAPEGQDGTVDTTAENVSGSSPPKKSRTRPLRDLKHITKLYSHHQAWGQCNDFLTTHLNGIERIDVSSTSKAAEIVRQDDSGCSAAISSRMAGELNGLEFLAENLEDNEGNSTRFLVLRRRDDGPARPDGSAGAADGEAEIDDEHARYKTLVSFTVRHSEPGDLAGCLAVFQNFGLNLTSINSRPSNEATWHYIFFVEIMGRKRRDGSGAVNQALQQLNGVAQSWRWLGSWENALKA</sequence>
<feature type="region of interest" description="Disordered" evidence="8">
    <location>
        <begin position="220"/>
        <end position="241"/>
    </location>
</feature>
<dbReference type="Proteomes" id="UP001168146">
    <property type="component" value="Unassembled WGS sequence"/>
</dbReference>
<dbReference type="InterPro" id="IPR045865">
    <property type="entry name" value="ACT-like_dom_sf"/>
</dbReference>
<reference evidence="11" key="1">
    <citation type="submission" date="2021-12" db="EMBL/GenBank/DDBJ databases">
        <title>Black yeast isolated from Biological Soil Crust.</title>
        <authorList>
            <person name="Kurbessoian T."/>
        </authorList>
    </citation>
    <scope>NUCLEOTIDE SEQUENCE</scope>
    <source>
        <strain evidence="11">CCFEE 5208</strain>
    </source>
</reference>
<comment type="caution">
    <text evidence="11">The sequence shown here is derived from an EMBL/GenBank/DDBJ whole genome shotgun (WGS) entry which is preliminary data.</text>
</comment>
<keyword evidence="4" id="KW-0057">Aromatic amino acid biosynthesis</keyword>
<evidence type="ECO:0000313" key="12">
    <source>
        <dbReference type="Proteomes" id="UP001168146"/>
    </source>
</evidence>
<feature type="region of interest" description="Disordered" evidence="8">
    <location>
        <begin position="103"/>
        <end position="132"/>
    </location>
</feature>
<dbReference type="CDD" id="cd13532">
    <property type="entry name" value="PBP2_PDT_like"/>
    <property type="match status" value="1"/>
</dbReference>
<evidence type="ECO:0000256" key="3">
    <source>
        <dbReference type="ARBA" id="ARBA00022605"/>
    </source>
</evidence>
<name>A0AAN6G2V8_9PEZI</name>
<dbReference type="InterPro" id="IPR008242">
    <property type="entry name" value="Chor_mutase/pphenate_deHydtase"/>
</dbReference>
<evidence type="ECO:0000256" key="5">
    <source>
        <dbReference type="ARBA" id="ARBA00023222"/>
    </source>
</evidence>
<organism evidence="11 12">
    <name type="scientific">Friedmanniomyces endolithicus</name>
    <dbReference type="NCBI Taxonomy" id="329885"/>
    <lineage>
        <taxon>Eukaryota</taxon>
        <taxon>Fungi</taxon>
        <taxon>Dikarya</taxon>
        <taxon>Ascomycota</taxon>
        <taxon>Pezizomycotina</taxon>
        <taxon>Dothideomycetes</taxon>
        <taxon>Dothideomycetidae</taxon>
        <taxon>Mycosphaerellales</taxon>
        <taxon>Teratosphaeriaceae</taxon>
        <taxon>Friedmanniomyces</taxon>
    </lineage>
</organism>
<dbReference type="PROSITE" id="PS51671">
    <property type="entry name" value="ACT"/>
    <property type="match status" value="1"/>
</dbReference>
<dbReference type="Gene3D" id="3.30.70.260">
    <property type="match status" value="1"/>
</dbReference>
<dbReference type="Pfam" id="PF00800">
    <property type="entry name" value="PDT"/>
    <property type="match status" value="1"/>
</dbReference>
<evidence type="ECO:0000259" key="9">
    <source>
        <dbReference type="PROSITE" id="PS51171"/>
    </source>
</evidence>
<dbReference type="CDD" id="cd04905">
    <property type="entry name" value="ACT_CM-PDT"/>
    <property type="match status" value="1"/>
</dbReference>
<feature type="compositionally biased region" description="Polar residues" evidence="8">
    <location>
        <begin position="110"/>
        <end position="124"/>
    </location>
</feature>
<dbReference type="InterPro" id="IPR001086">
    <property type="entry name" value="Preph_deHydtase"/>
</dbReference>
<keyword evidence="6 11" id="KW-0456">Lyase</keyword>